<dbReference type="InterPro" id="IPR017438">
    <property type="entry name" value="ATP-NAD_kinase_N"/>
</dbReference>
<comment type="caution">
    <text evidence="2">The sequence shown here is derived from an EMBL/GenBank/DDBJ whole genome shotgun (WGS) entry which is preliminary data.</text>
</comment>
<dbReference type="Gene3D" id="3.40.50.10330">
    <property type="entry name" value="Probable inorganic polyphosphate/atp-NAD kinase, domain 1"/>
    <property type="match status" value="1"/>
</dbReference>
<reference evidence="2 3" key="1">
    <citation type="journal article" date="2024" name="Nat. Commun.">
        <title>Phylogenomics reveals the evolutionary origins of lichenization in chlorophyte algae.</title>
        <authorList>
            <person name="Puginier C."/>
            <person name="Libourel C."/>
            <person name="Otte J."/>
            <person name="Skaloud P."/>
            <person name="Haon M."/>
            <person name="Grisel S."/>
            <person name="Petersen M."/>
            <person name="Berrin J.G."/>
            <person name="Delaux P.M."/>
            <person name="Dal Grande F."/>
            <person name="Keller J."/>
        </authorList>
    </citation>
    <scope>NUCLEOTIDE SEQUENCE [LARGE SCALE GENOMIC DNA]</scope>
    <source>
        <strain evidence="2 3">SAG 216-7</strain>
    </source>
</reference>
<dbReference type="SUPFAM" id="SSF111331">
    <property type="entry name" value="NAD kinase/diacylglycerol kinase-like"/>
    <property type="match status" value="1"/>
</dbReference>
<evidence type="ECO:0000259" key="1">
    <source>
        <dbReference type="PROSITE" id="PS50146"/>
    </source>
</evidence>
<dbReference type="PANTHER" id="PTHR12358:SF111">
    <property type="entry name" value="CERAMIDE KINASE, ISOFORM A"/>
    <property type="match status" value="1"/>
</dbReference>
<dbReference type="InterPro" id="IPR001206">
    <property type="entry name" value="Diacylglycerol_kinase_cat_dom"/>
</dbReference>
<feature type="domain" description="DAGKc" evidence="1">
    <location>
        <begin position="195"/>
        <end position="341"/>
    </location>
</feature>
<protein>
    <recommendedName>
        <fullName evidence="1">DAGKc domain-containing protein</fullName>
    </recommendedName>
</protein>
<dbReference type="Pfam" id="PF00781">
    <property type="entry name" value="DAGK_cat"/>
    <property type="match status" value="1"/>
</dbReference>
<sequence>MKHKHKISALPEALESLEEDLRSEHLPLIASPHPGSALGMRKSSGNGRTLPFGKFQEECGSPSSSGRSVDLAKTSSEAVFMVKGRRVRAWLTSFGISIIPASSSWWKPWANLRYIPDALLFEEVLSATAQQHSQRTPCRCQSSRQRHCLIISTFKRGRRKRCDWKPIRLVLKSSNAEMVHEWALKIGEAIRMQPQRPSTLLVLINPFGGARRARAVWRRTASPIFNSAGVKCTTVETEREGHAREVVQALSLAELQTYDGIVAVGGDGLFQEVLNGLLSIRGAGGKAGQVAAHLRLGHIPAGSTDAVAFSLNGTRSQATAALHIALGDRTQLDVMRVDMGSGGHRYAVCVASYGYMGDLMRLSERLRFLGPARYGLAGAITLLRGRAYDAEVAFLPSDPVPERVRRECRAECDVCTPGSPTRAVGQQAPFMTSSRLALDEAGWVKRQGRYKSIMAVVTACRSDMSTNGLAPEAHLSDGRLQLVLVRDTSRFQYLRFMASIPRCGVCPEKFSFVEVLDCTAVCLTPRGAESCWNVDGELLPDNHIAARVHRGLLDVFARGIE</sequence>
<proteinExistence type="predicted"/>
<dbReference type="InterPro" id="IPR016064">
    <property type="entry name" value="NAD/diacylglycerol_kinase_sf"/>
</dbReference>
<accession>A0ABR2Z6B4</accession>
<name>A0ABR2Z6B4_9CHLO</name>
<dbReference type="Proteomes" id="UP001491310">
    <property type="component" value="Unassembled WGS sequence"/>
</dbReference>
<organism evidence="2 3">
    <name type="scientific">Coccomyxa subellipsoidea</name>
    <dbReference type="NCBI Taxonomy" id="248742"/>
    <lineage>
        <taxon>Eukaryota</taxon>
        <taxon>Viridiplantae</taxon>
        <taxon>Chlorophyta</taxon>
        <taxon>core chlorophytes</taxon>
        <taxon>Trebouxiophyceae</taxon>
        <taxon>Trebouxiophyceae incertae sedis</taxon>
        <taxon>Coccomyxaceae</taxon>
        <taxon>Coccomyxa</taxon>
    </lineage>
</organism>
<dbReference type="EMBL" id="JALJOT010000001">
    <property type="protein sequence ID" value="KAK9919133.1"/>
    <property type="molecule type" value="Genomic_DNA"/>
</dbReference>
<dbReference type="InterPro" id="IPR050187">
    <property type="entry name" value="Lipid_Phosphate_FormReg"/>
</dbReference>
<dbReference type="SMART" id="SM00046">
    <property type="entry name" value="DAGKc"/>
    <property type="match status" value="1"/>
</dbReference>
<dbReference type="PROSITE" id="PS50146">
    <property type="entry name" value="DAGK"/>
    <property type="match status" value="1"/>
</dbReference>
<dbReference type="Gene3D" id="2.60.200.40">
    <property type="match status" value="1"/>
</dbReference>
<keyword evidence="3" id="KW-1185">Reference proteome</keyword>
<dbReference type="Pfam" id="PF19280">
    <property type="entry name" value="CERK_C"/>
    <property type="match status" value="1"/>
</dbReference>
<evidence type="ECO:0000313" key="2">
    <source>
        <dbReference type="EMBL" id="KAK9919133.1"/>
    </source>
</evidence>
<evidence type="ECO:0000313" key="3">
    <source>
        <dbReference type="Proteomes" id="UP001491310"/>
    </source>
</evidence>
<dbReference type="InterPro" id="IPR045363">
    <property type="entry name" value="CERK_C"/>
</dbReference>
<dbReference type="PANTHER" id="PTHR12358">
    <property type="entry name" value="SPHINGOSINE KINASE"/>
    <property type="match status" value="1"/>
</dbReference>
<gene>
    <name evidence="2" type="ORF">WJX75_009626</name>
</gene>